<dbReference type="InterPro" id="IPR001789">
    <property type="entry name" value="Sig_transdc_resp-reg_receiver"/>
</dbReference>
<dbReference type="CDD" id="cd00383">
    <property type="entry name" value="trans_reg_C"/>
    <property type="match status" value="1"/>
</dbReference>
<gene>
    <name evidence="9" type="ORF">OR37_00978</name>
</gene>
<dbReference type="SUPFAM" id="SSF52172">
    <property type="entry name" value="CheY-like"/>
    <property type="match status" value="1"/>
</dbReference>
<dbReference type="EMBL" id="APMP01000003">
    <property type="protein sequence ID" value="ENZ83203.1"/>
    <property type="molecule type" value="Genomic_DNA"/>
</dbReference>
<feature type="domain" description="OmpR/PhoB-type" evidence="8">
    <location>
        <begin position="161"/>
        <end position="260"/>
    </location>
</feature>
<dbReference type="Pfam" id="PF00486">
    <property type="entry name" value="Trans_reg_C"/>
    <property type="match status" value="1"/>
</dbReference>
<dbReference type="Gene3D" id="6.10.250.690">
    <property type="match status" value="1"/>
</dbReference>
<feature type="DNA-binding region" description="OmpR/PhoB-type" evidence="5">
    <location>
        <begin position="161"/>
        <end position="260"/>
    </location>
</feature>
<dbReference type="GO" id="GO:0005829">
    <property type="term" value="C:cytosol"/>
    <property type="evidence" value="ECO:0007669"/>
    <property type="project" value="TreeGrafter"/>
</dbReference>
<dbReference type="Proteomes" id="UP000013063">
    <property type="component" value="Unassembled WGS sequence"/>
</dbReference>
<evidence type="ECO:0000256" key="5">
    <source>
        <dbReference type="PROSITE-ProRule" id="PRU01091"/>
    </source>
</evidence>
<dbReference type="AlphaFoldDB" id="R0ECQ7"/>
<dbReference type="InterPro" id="IPR001867">
    <property type="entry name" value="OmpR/PhoB-type_DNA-bd"/>
</dbReference>
<evidence type="ECO:0000313" key="10">
    <source>
        <dbReference type="Proteomes" id="UP000013063"/>
    </source>
</evidence>
<dbReference type="InterPro" id="IPR011006">
    <property type="entry name" value="CheY-like_superfamily"/>
</dbReference>
<dbReference type="GO" id="GO:0000156">
    <property type="term" value="F:phosphorelay response regulator activity"/>
    <property type="evidence" value="ECO:0007669"/>
    <property type="project" value="TreeGrafter"/>
</dbReference>
<dbReference type="Gene3D" id="3.40.50.2300">
    <property type="match status" value="1"/>
</dbReference>
<dbReference type="PROSITE" id="PS50110">
    <property type="entry name" value="RESPONSE_REGULATORY"/>
    <property type="match status" value="1"/>
</dbReference>
<protein>
    <submittedName>
        <fullName evidence="9">Response regulator with CheY-like receiver domain and winged-helix DNA-binding domain</fullName>
    </submittedName>
</protein>
<dbReference type="RefSeq" id="WP_004616433.1">
    <property type="nucleotide sequence ID" value="NZ_APMP01000003.1"/>
</dbReference>
<dbReference type="Gene3D" id="1.10.10.10">
    <property type="entry name" value="Winged helix-like DNA-binding domain superfamily/Winged helix DNA-binding domain"/>
    <property type="match status" value="1"/>
</dbReference>
<dbReference type="SMART" id="SM00862">
    <property type="entry name" value="Trans_reg_C"/>
    <property type="match status" value="1"/>
</dbReference>
<dbReference type="GO" id="GO:0000976">
    <property type="term" value="F:transcription cis-regulatory region binding"/>
    <property type="evidence" value="ECO:0007669"/>
    <property type="project" value="TreeGrafter"/>
</dbReference>
<accession>R0ECQ7</accession>
<dbReference type="CDD" id="cd17574">
    <property type="entry name" value="REC_OmpR"/>
    <property type="match status" value="1"/>
</dbReference>
<keyword evidence="3 5" id="KW-0238">DNA-binding</keyword>
<feature type="compositionally biased region" description="Low complexity" evidence="6">
    <location>
        <begin position="18"/>
        <end position="27"/>
    </location>
</feature>
<sequence length="269" mass="29867">MSCRSPARRPTDSEMTEARLAPPRGAPLPSLSDCMKVALLDDDPSHNALVASVLTPSGFVCTSFTQPSRLLAELRKQTFDLIILDWNMPELSGIETLKLLREDPATAPPVLLLTSRSVEADLVEGLNAGADDYIVKPLQPQVLLARVNAVVRRIHRPPVTPQIEQHGPYRLDPGAQTASWKGHVEALTPKEFQLASLLFNNLSRPLSREYLLRRIWGQRPDLETRTLDAHVSRLRAKLHLRPNNGFRLSTVYGFGYRLEACDPETGGGE</sequence>
<dbReference type="SMART" id="SM00448">
    <property type="entry name" value="REC"/>
    <property type="match status" value="1"/>
</dbReference>
<feature type="domain" description="Response regulatory" evidence="7">
    <location>
        <begin position="36"/>
        <end position="151"/>
    </location>
</feature>
<keyword evidence="10" id="KW-1185">Reference proteome</keyword>
<name>R0ECQ7_CAUVI</name>
<proteinExistence type="predicted"/>
<dbReference type="InterPro" id="IPR036388">
    <property type="entry name" value="WH-like_DNA-bd_sf"/>
</dbReference>
<evidence type="ECO:0000259" key="8">
    <source>
        <dbReference type="PROSITE" id="PS51755"/>
    </source>
</evidence>
<dbReference type="GO" id="GO:0006355">
    <property type="term" value="P:regulation of DNA-templated transcription"/>
    <property type="evidence" value="ECO:0007669"/>
    <property type="project" value="InterPro"/>
</dbReference>
<evidence type="ECO:0000256" key="4">
    <source>
        <dbReference type="PROSITE-ProRule" id="PRU00169"/>
    </source>
</evidence>
<dbReference type="InterPro" id="IPR016032">
    <property type="entry name" value="Sig_transdc_resp-reg_C-effctor"/>
</dbReference>
<dbReference type="InterPro" id="IPR039420">
    <property type="entry name" value="WalR-like"/>
</dbReference>
<evidence type="ECO:0000259" key="7">
    <source>
        <dbReference type="PROSITE" id="PS50110"/>
    </source>
</evidence>
<dbReference type="PANTHER" id="PTHR48111:SF40">
    <property type="entry name" value="PHOSPHATE REGULON TRANSCRIPTIONAL REGULATORY PROTEIN PHOB"/>
    <property type="match status" value="1"/>
</dbReference>
<dbReference type="SUPFAM" id="SSF46894">
    <property type="entry name" value="C-terminal effector domain of the bipartite response regulators"/>
    <property type="match status" value="1"/>
</dbReference>
<reference evidence="9 10" key="1">
    <citation type="journal article" date="2013" name="Genome Announc.">
        <title>Draft Genome Sequence for Caulobacter sp. Strain OR37, a Bacterium Tolerant to Heavy Metals.</title>
        <authorList>
            <person name="Utturkar S.M."/>
            <person name="Bollmann A."/>
            <person name="Brzoska R.M."/>
            <person name="Klingeman D.M."/>
            <person name="Epstein S.E."/>
            <person name="Palumbo A.V."/>
            <person name="Brown S.D."/>
        </authorList>
    </citation>
    <scope>NUCLEOTIDE SEQUENCE [LARGE SCALE GENOMIC DNA]</scope>
    <source>
        <strain evidence="9 10">OR37</strain>
    </source>
</reference>
<dbReference type="PROSITE" id="PS51755">
    <property type="entry name" value="OMPR_PHOB"/>
    <property type="match status" value="1"/>
</dbReference>
<dbReference type="GO" id="GO:0032993">
    <property type="term" value="C:protein-DNA complex"/>
    <property type="evidence" value="ECO:0007669"/>
    <property type="project" value="TreeGrafter"/>
</dbReference>
<evidence type="ECO:0000256" key="2">
    <source>
        <dbReference type="ARBA" id="ARBA00023012"/>
    </source>
</evidence>
<evidence type="ECO:0000313" key="9">
    <source>
        <dbReference type="EMBL" id="ENZ83203.1"/>
    </source>
</evidence>
<organism evidence="9 10">
    <name type="scientific">Caulobacter vibrioides OR37</name>
    <dbReference type="NCBI Taxonomy" id="1292034"/>
    <lineage>
        <taxon>Bacteria</taxon>
        <taxon>Pseudomonadati</taxon>
        <taxon>Pseudomonadota</taxon>
        <taxon>Alphaproteobacteria</taxon>
        <taxon>Caulobacterales</taxon>
        <taxon>Caulobacteraceae</taxon>
        <taxon>Caulobacter</taxon>
    </lineage>
</organism>
<dbReference type="Pfam" id="PF00072">
    <property type="entry name" value="Response_reg"/>
    <property type="match status" value="1"/>
</dbReference>
<dbReference type="PATRIC" id="fig|1292034.3.peg.969"/>
<comment type="caution">
    <text evidence="9">The sequence shown here is derived from an EMBL/GenBank/DDBJ whole genome shotgun (WGS) entry which is preliminary data.</text>
</comment>
<dbReference type="STRING" id="1292034.OR37_00978"/>
<evidence type="ECO:0000256" key="1">
    <source>
        <dbReference type="ARBA" id="ARBA00022553"/>
    </source>
</evidence>
<feature type="region of interest" description="Disordered" evidence="6">
    <location>
        <begin position="1"/>
        <end position="27"/>
    </location>
</feature>
<keyword evidence="2" id="KW-0902">Two-component regulatory system</keyword>
<evidence type="ECO:0000256" key="3">
    <source>
        <dbReference type="ARBA" id="ARBA00023125"/>
    </source>
</evidence>
<keyword evidence="1 4" id="KW-0597">Phosphoprotein</keyword>
<feature type="modified residue" description="4-aspartylphosphate" evidence="4">
    <location>
        <position position="85"/>
    </location>
</feature>
<evidence type="ECO:0000256" key="6">
    <source>
        <dbReference type="SAM" id="MobiDB-lite"/>
    </source>
</evidence>
<dbReference type="PANTHER" id="PTHR48111">
    <property type="entry name" value="REGULATOR OF RPOS"/>
    <property type="match status" value="1"/>
</dbReference>
<dbReference type="eggNOG" id="COG0745">
    <property type="taxonomic scope" value="Bacteria"/>
</dbReference>